<dbReference type="HAMAP" id="MF_00262">
    <property type="entry name" value="MinE"/>
    <property type="match status" value="1"/>
</dbReference>
<dbReference type="InterPro" id="IPR036707">
    <property type="entry name" value="MinE_sf"/>
</dbReference>
<keyword evidence="3 6" id="KW-0132">Cell division</keyword>
<organism evidence="7 8">
    <name type="scientific">Salipiger bermudensis (strain DSM 26914 / JCM 13377 / KCTC 12554 / HTCC2601)</name>
    <name type="common">Pelagibaca bermudensis</name>
    <dbReference type="NCBI Taxonomy" id="314265"/>
    <lineage>
        <taxon>Bacteria</taxon>
        <taxon>Pseudomonadati</taxon>
        <taxon>Pseudomonadota</taxon>
        <taxon>Alphaproteobacteria</taxon>
        <taxon>Rhodobacterales</taxon>
        <taxon>Roseobacteraceae</taxon>
        <taxon>Salipiger</taxon>
    </lineage>
</organism>
<dbReference type="EMBL" id="AATQ01000005">
    <property type="protein sequence ID" value="EAU47692.1"/>
    <property type="molecule type" value="Genomic_DNA"/>
</dbReference>
<reference evidence="7 8" key="1">
    <citation type="journal article" date="2010" name="J. Bacteriol.">
        <title>Genome sequences of Pelagibaca bermudensis HTCC2601T and Maritimibacter alkaliphilus HTCC2654T, the type strains of two marine Roseobacter genera.</title>
        <authorList>
            <person name="Thrash J.C."/>
            <person name="Cho J.C."/>
            <person name="Ferriera S."/>
            <person name="Johnson J."/>
            <person name="Vergin K.L."/>
            <person name="Giovannoni S.J."/>
        </authorList>
    </citation>
    <scope>NUCLEOTIDE SEQUENCE [LARGE SCALE GENOMIC DNA]</scope>
    <source>
        <strain evidence="8">DSM 26914 / JCM 13377 / KCTC 12554 / HTCC2601</strain>
    </source>
</reference>
<keyword evidence="4 6" id="KW-0131">Cell cycle</keyword>
<dbReference type="GeneID" id="92505513"/>
<dbReference type="STRING" id="314265.R2601_20184"/>
<protein>
    <recommendedName>
        <fullName evidence="2 6">Cell division topological specificity factor</fullName>
    </recommendedName>
</protein>
<evidence type="ECO:0000313" key="7">
    <source>
        <dbReference type="EMBL" id="EAU47692.1"/>
    </source>
</evidence>
<gene>
    <name evidence="6" type="primary">minE</name>
    <name evidence="7" type="ORF">R2601_20184</name>
</gene>
<keyword evidence="8" id="KW-1185">Reference proteome</keyword>
<evidence type="ECO:0000256" key="1">
    <source>
        <dbReference type="ARBA" id="ARBA00008168"/>
    </source>
</evidence>
<dbReference type="NCBIfam" id="NF001422">
    <property type="entry name" value="PRK00296.1"/>
    <property type="match status" value="1"/>
</dbReference>
<sequence length="96" mass="10936">MSLFGFSLNRRRPKTAQTARDRLQLLLAHERGQGSGTPDYLPQLQNDLIAVIRKYIDVADDEVDIRMERDDDVSSLEINIDLPSAEEKADKPAKKR</sequence>
<dbReference type="NCBIfam" id="TIGR01215">
    <property type="entry name" value="minE"/>
    <property type="match status" value="1"/>
</dbReference>
<dbReference type="GO" id="GO:0051301">
    <property type="term" value="P:cell division"/>
    <property type="evidence" value="ECO:0007669"/>
    <property type="project" value="UniProtKB-KW"/>
</dbReference>
<comment type="function">
    <text evidence="5 6">Prevents the cell division inhibition by proteins MinC and MinD at internal division sites while permitting inhibition at polar sites. This ensures cell division at the proper site by restricting the formation of a division septum at the midpoint of the long axis of the cell.</text>
</comment>
<dbReference type="GO" id="GO:0032955">
    <property type="term" value="P:regulation of division septum assembly"/>
    <property type="evidence" value="ECO:0007669"/>
    <property type="project" value="InterPro"/>
</dbReference>
<dbReference type="HOGENOM" id="CLU_137929_2_1_5"/>
<dbReference type="Pfam" id="PF03776">
    <property type="entry name" value="MinE"/>
    <property type="match status" value="1"/>
</dbReference>
<dbReference type="AlphaFoldDB" id="Q0FTQ7"/>
<dbReference type="GO" id="GO:0042802">
    <property type="term" value="F:identical protein binding"/>
    <property type="evidence" value="ECO:0007669"/>
    <property type="project" value="UniProtKB-ARBA"/>
</dbReference>
<evidence type="ECO:0000256" key="5">
    <source>
        <dbReference type="ARBA" id="ARBA00025265"/>
    </source>
</evidence>
<dbReference type="InterPro" id="IPR005527">
    <property type="entry name" value="MinE"/>
</dbReference>
<evidence type="ECO:0000256" key="2">
    <source>
        <dbReference type="ARBA" id="ARBA00020112"/>
    </source>
</evidence>
<comment type="similarity">
    <text evidence="1 6">Belongs to the MinE family.</text>
</comment>
<dbReference type="FunFam" id="3.30.1070.10:FF:000001">
    <property type="entry name" value="Cell division topological specificity factor"/>
    <property type="match status" value="1"/>
</dbReference>
<evidence type="ECO:0000256" key="3">
    <source>
        <dbReference type="ARBA" id="ARBA00022618"/>
    </source>
</evidence>
<evidence type="ECO:0000313" key="8">
    <source>
        <dbReference type="Proteomes" id="UP000006230"/>
    </source>
</evidence>
<dbReference type="SUPFAM" id="SSF55229">
    <property type="entry name" value="Cell division protein MinE topological specificity domain"/>
    <property type="match status" value="1"/>
</dbReference>
<evidence type="ECO:0000256" key="6">
    <source>
        <dbReference type="HAMAP-Rule" id="MF_00262"/>
    </source>
</evidence>
<dbReference type="Gene3D" id="3.30.1070.10">
    <property type="entry name" value="Cell division topological specificity factor MinE"/>
    <property type="match status" value="1"/>
</dbReference>
<proteinExistence type="inferred from homology"/>
<accession>Q0FTQ7</accession>
<comment type="caution">
    <text evidence="7">The sequence shown here is derived from an EMBL/GenBank/DDBJ whole genome shotgun (WGS) entry which is preliminary data.</text>
</comment>
<dbReference type="Proteomes" id="UP000006230">
    <property type="component" value="Unassembled WGS sequence"/>
</dbReference>
<dbReference type="eggNOG" id="COG0851">
    <property type="taxonomic scope" value="Bacteria"/>
</dbReference>
<dbReference type="RefSeq" id="WP_007798750.1">
    <property type="nucleotide sequence ID" value="NZ_DS022276.1"/>
</dbReference>
<evidence type="ECO:0000256" key="4">
    <source>
        <dbReference type="ARBA" id="ARBA00023306"/>
    </source>
</evidence>
<name>Q0FTQ7_SALBH</name>